<dbReference type="InterPro" id="IPR007527">
    <property type="entry name" value="Znf_SWIM"/>
</dbReference>
<feature type="compositionally biased region" description="Basic residues" evidence="7">
    <location>
        <begin position="801"/>
        <end position="811"/>
    </location>
</feature>
<dbReference type="Pfam" id="PF04434">
    <property type="entry name" value="SWIM"/>
    <property type="match status" value="1"/>
</dbReference>
<accession>A0A834YJU7</accession>
<keyword evidence="3 5" id="KW-0863">Zinc-finger</keyword>
<sequence length="811" mass="93446">MNGEECGKVMVVKTSPVGDISVKNHVNGDDKRESKLEPYVGLEFDSADDAREFYSAYAVHSGFSIRVGQLSRSKTDGSITARKFVCSKEGFQLHSRVGCRAFIKVQRQESGRWAVECFQKDHNHILESSGKVNPPRLHEKTPMASRSLIDVFHEQGAGLPATVSALKEVSVQTCPSGVVYVKHRTKGEDGESKLEPYVGLEFNSINEAYKSYKAYAIYSGFNSRIGQLYRSRANGSITSRRFVCSKEGFQHHSRVGCRAFIRIQKQESGKWVVDRFQKVHNHDLDSSVEGHLPCSHQNLSTTLMGYDEKATDVGLENVGFVGKDDSNYIKGSRRNNIGNDWYRVLLEYFQSKQAEDPGFFYSIEVVDGRCMSIFWADGRSRFSCSQFGDVVVFDTRYRTSTFLVPFASFIGVNHHKQPVLLGCALIADESKESLTWLFETLLRAMSGRRPLSVIADQDVPMRQAIAQVFSGTRYRFSTWQIKAKERENLSCVHAAHKDFKYEYENCIHHSQTPHEFESAWKALINKYNLKDNDWLREMYEKREFWVPLYLRDTFFAGITESANMTSFFGTLVNAQTPLCEFVLRYERALERRREEERKEDFLTLNSRMVLNTKAPIQEQCEGLYTRTMFKVFQTEFLECDNFAGKKIYEEGIMSRYLVHRYMNENEKHTVTLNISNLNVSCSCRMFEFEGMLCRHVLRVFQKVNIMEVPSRYILHRWTRDAEYGIVRDVVSGGSSKDHRVLMEWSLREEARKYIESGATSLERYSLAFKILQEGRRTLGPVMKMIPESSQSENTRPGLKQSQKRHRTFKTS</sequence>
<comment type="function">
    <text evidence="6">Putative transcription activator involved in regulating light control of development.</text>
</comment>
<evidence type="ECO:0000259" key="8">
    <source>
        <dbReference type="PROSITE" id="PS50966"/>
    </source>
</evidence>
<comment type="similarity">
    <text evidence="1 6">Belongs to the FHY3/FAR1 family.</text>
</comment>
<feature type="region of interest" description="Disordered" evidence="7">
    <location>
        <begin position="786"/>
        <end position="811"/>
    </location>
</feature>
<evidence type="ECO:0000256" key="5">
    <source>
        <dbReference type="PROSITE-ProRule" id="PRU00325"/>
    </source>
</evidence>
<organism evidence="9 10">
    <name type="scientific">Tetracentron sinense</name>
    <name type="common">Spur-leaf</name>
    <dbReference type="NCBI Taxonomy" id="13715"/>
    <lineage>
        <taxon>Eukaryota</taxon>
        <taxon>Viridiplantae</taxon>
        <taxon>Streptophyta</taxon>
        <taxon>Embryophyta</taxon>
        <taxon>Tracheophyta</taxon>
        <taxon>Spermatophyta</taxon>
        <taxon>Magnoliopsida</taxon>
        <taxon>Trochodendrales</taxon>
        <taxon>Trochodendraceae</taxon>
        <taxon>Tetracentron</taxon>
    </lineage>
</organism>
<evidence type="ECO:0000313" key="9">
    <source>
        <dbReference type="EMBL" id="KAF8387983.1"/>
    </source>
</evidence>
<evidence type="ECO:0000256" key="6">
    <source>
        <dbReference type="RuleBase" id="RU367018"/>
    </source>
</evidence>
<dbReference type="OrthoDB" id="1841386at2759"/>
<gene>
    <name evidence="9" type="ORF">HHK36_026649</name>
</gene>
<dbReference type="PANTHER" id="PTHR31669">
    <property type="entry name" value="PROTEIN FAR1-RELATED SEQUENCE 10-RELATED"/>
    <property type="match status" value="1"/>
</dbReference>
<dbReference type="EMBL" id="JABCRI010000020">
    <property type="protein sequence ID" value="KAF8387983.1"/>
    <property type="molecule type" value="Genomic_DNA"/>
</dbReference>
<evidence type="ECO:0000313" key="10">
    <source>
        <dbReference type="Proteomes" id="UP000655225"/>
    </source>
</evidence>
<dbReference type="Pfam" id="PF03101">
    <property type="entry name" value="FAR1"/>
    <property type="match status" value="2"/>
</dbReference>
<dbReference type="Pfam" id="PF10551">
    <property type="entry name" value="MULE"/>
    <property type="match status" value="1"/>
</dbReference>
<dbReference type="AlphaFoldDB" id="A0A834YJU7"/>
<comment type="caution">
    <text evidence="9">The sequence shown here is derived from an EMBL/GenBank/DDBJ whole genome shotgun (WGS) entry which is preliminary data.</text>
</comment>
<comment type="subcellular location">
    <subcellularLocation>
        <location evidence="6">Nucleus</location>
    </subcellularLocation>
</comment>
<dbReference type="InterPro" id="IPR031052">
    <property type="entry name" value="FHY3/FAR1"/>
</dbReference>
<keyword evidence="10" id="KW-1185">Reference proteome</keyword>
<keyword evidence="4 6" id="KW-0862">Zinc</keyword>
<dbReference type="OMA" id="SGENCTP"/>
<proteinExistence type="inferred from homology"/>
<dbReference type="PANTHER" id="PTHR31669:SF149">
    <property type="entry name" value="PROTEIN FAR1-RELATED SEQUENCE 12-RELATED"/>
    <property type="match status" value="1"/>
</dbReference>
<name>A0A834YJU7_TETSI</name>
<dbReference type="GO" id="GO:0008270">
    <property type="term" value="F:zinc ion binding"/>
    <property type="evidence" value="ECO:0007669"/>
    <property type="project" value="UniProtKB-UniRule"/>
</dbReference>
<feature type="domain" description="SWIM-type" evidence="8">
    <location>
        <begin position="668"/>
        <end position="704"/>
    </location>
</feature>
<evidence type="ECO:0000256" key="3">
    <source>
        <dbReference type="ARBA" id="ARBA00022771"/>
    </source>
</evidence>
<evidence type="ECO:0000256" key="4">
    <source>
        <dbReference type="ARBA" id="ARBA00022833"/>
    </source>
</evidence>
<dbReference type="GO" id="GO:0006355">
    <property type="term" value="P:regulation of DNA-templated transcription"/>
    <property type="evidence" value="ECO:0007669"/>
    <property type="project" value="UniProtKB-UniRule"/>
</dbReference>
<dbReference type="Proteomes" id="UP000655225">
    <property type="component" value="Unassembled WGS sequence"/>
</dbReference>
<keyword evidence="2 6" id="KW-0479">Metal-binding</keyword>
<protein>
    <recommendedName>
        <fullName evidence="6">Protein FAR1-RELATED SEQUENCE</fullName>
    </recommendedName>
</protein>
<dbReference type="SMART" id="SM00575">
    <property type="entry name" value="ZnF_PMZ"/>
    <property type="match status" value="1"/>
</dbReference>
<keyword evidence="6" id="KW-0539">Nucleus</keyword>
<dbReference type="PROSITE" id="PS50966">
    <property type="entry name" value="ZF_SWIM"/>
    <property type="match status" value="1"/>
</dbReference>
<dbReference type="InterPro" id="IPR004330">
    <property type="entry name" value="FAR1_DNA_bnd_dom"/>
</dbReference>
<dbReference type="GO" id="GO:0005634">
    <property type="term" value="C:nucleus"/>
    <property type="evidence" value="ECO:0007669"/>
    <property type="project" value="UniProtKB-SubCell"/>
</dbReference>
<evidence type="ECO:0000256" key="7">
    <source>
        <dbReference type="SAM" id="MobiDB-lite"/>
    </source>
</evidence>
<dbReference type="InterPro" id="IPR006564">
    <property type="entry name" value="Znf_PMZ"/>
</dbReference>
<evidence type="ECO:0000256" key="2">
    <source>
        <dbReference type="ARBA" id="ARBA00022723"/>
    </source>
</evidence>
<evidence type="ECO:0000256" key="1">
    <source>
        <dbReference type="ARBA" id="ARBA00005889"/>
    </source>
</evidence>
<reference evidence="9 10" key="1">
    <citation type="submission" date="2020-04" db="EMBL/GenBank/DDBJ databases">
        <title>Plant Genome Project.</title>
        <authorList>
            <person name="Zhang R.-G."/>
        </authorList>
    </citation>
    <scope>NUCLEOTIDE SEQUENCE [LARGE SCALE GENOMIC DNA]</scope>
    <source>
        <strain evidence="9">YNK0</strain>
        <tissue evidence="9">Leaf</tissue>
    </source>
</reference>
<dbReference type="InterPro" id="IPR018289">
    <property type="entry name" value="MULE_transposase_dom"/>
</dbReference>